<sequence length="102" mass="12343">MIDLKIKFAFISLDNIQFMLQELSNNDKWDVGELKYPFGNGINFQLEVDDLDEIYNNFKENNYAIAFDIEENWYRQDDKMLGNKEFLIQDPDGYWLRFRRKG</sequence>
<organism evidence="1">
    <name type="scientific">human gut metagenome</name>
    <dbReference type="NCBI Taxonomy" id="408170"/>
    <lineage>
        <taxon>unclassified sequences</taxon>
        <taxon>metagenomes</taxon>
        <taxon>organismal metagenomes</taxon>
    </lineage>
</organism>
<dbReference type="SUPFAM" id="SSF54593">
    <property type="entry name" value="Glyoxalase/Bleomycin resistance protein/Dihydroxybiphenyl dioxygenase"/>
    <property type="match status" value="1"/>
</dbReference>
<dbReference type="Gene3D" id="3.10.180.10">
    <property type="entry name" value="2,3-Dihydroxybiphenyl 1,2-Dioxygenase, domain 1"/>
    <property type="match status" value="1"/>
</dbReference>
<dbReference type="AlphaFoldDB" id="K1S0R0"/>
<dbReference type="GO" id="GO:0051213">
    <property type="term" value="F:dioxygenase activity"/>
    <property type="evidence" value="ECO:0007669"/>
    <property type="project" value="UniProtKB-KW"/>
</dbReference>
<gene>
    <name evidence="1" type="ORF">OBE_15768</name>
</gene>
<name>K1S0R0_9ZZZZ</name>
<comment type="caution">
    <text evidence="1">The sequence shown here is derived from an EMBL/GenBank/DDBJ whole genome shotgun (WGS) entry which is preliminary data.</text>
</comment>
<proteinExistence type="predicted"/>
<keyword evidence="1" id="KW-0223">Dioxygenase</keyword>
<dbReference type="InterPro" id="IPR029068">
    <property type="entry name" value="Glyas_Bleomycin-R_OHBP_Dase"/>
</dbReference>
<evidence type="ECO:0000313" key="1">
    <source>
        <dbReference type="EMBL" id="EKC47325.1"/>
    </source>
</evidence>
<reference evidence="1" key="1">
    <citation type="journal article" date="2013" name="Environ. Microbiol.">
        <title>Microbiota from the distal guts of lean and obese adolescents exhibit partial functional redundancy besides clear differences in community structure.</title>
        <authorList>
            <person name="Ferrer M."/>
            <person name="Ruiz A."/>
            <person name="Lanza F."/>
            <person name="Haange S.B."/>
            <person name="Oberbach A."/>
            <person name="Till H."/>
            <person name="Bargiela R."/>
            <person name="Campoy C."/>
            <person name="Segura M.T."/>
            <person name="Richter M."/>
            <person name="von Bergen M."/>
            <person name="Seifert J."/>
            <person name="Suarez A."/>
        </authorList>
    </citation>
    <scope>NUCLEOTIDE SEQUENCE</scope>
</reference>
<keyword evidence="1" id="KW-0560">Oxidoreductase</keyword>
<protein>
    <submittedName>
        <fullName evidence="1">Glyoxalase/bleomycin resistance protein/dioxygenase</fullName>
    </submittedName>
</protein>
<dbReference type="EMBL" id="AJWZ01010837">
    <property type="protein sequence ID" value="EKC47325.1"/>
    <property type="molecule type" value="Genomic_DNA"/>
</dbReference>
<accession>K1S0R0</accession>